<evidence type="ECO:0000256" key="2">
    <source>
        <dbReference type="ARBA" id="ARBA00009320"/>
    </source>
</evidence>
<dbReference type="Proteomes" id="UP000658997">
    <property type="component" value="Unassembled WGS sequence"/>
</dbReference>
<dbReference type="InterPro" id="IPR043131">
    <property type="entry name" value="BCAT-like_N"/>
</dbReference>
<dbReference type="InterPro" id="IPR043132">
    <property type="entry name" value="BCAT-like_C"/>
</dbReference>
<dbReference type="GO" id="GO:0009098">
    <property type="term" value="P:L-leucine biosynthetic process"/>
    <property type="evidence" value="ECO:0007669"/>
    <property type="project" value="TreeGrafter"/>
</dbReference>
<keyword evidence="6" id="KW-0808">Transferase</keyword>
<comment type="similarity">
    <text evidence="2">Belongs to the class-IV pyridoxal-phosphate-dependent aminotransferase family.</text>
</comment>
<accession>A0A8H8TUZ7</accession>
<dbReference type="Pfam" id="PF10998">
    <property type="entry name" value="DUF2838"/>
    <property type="match status" value="1"/>
</dbReference>
<organism evidence="12 13">
    <name type="scientific">Ustilago bromivora</name>
    <dbReference type="NCBI Taxonomy" id="307758"/>
    <lineage>
        <taxon>Eukaryota</taxon>
        <taxon>Fungi</taxon>
        <taxon>Dikarya</taxon>
        <taxon>Basidiomycota</taxon>
        <taxon>Ustilaginomycotina</taxon>
        <taxon>Ustilaginomycetes</taxon>
        <taxon>Ustilaginales</taxon>
        <taxon>Ustilaginaceae</taxon>
        <taxon>Ustilago</taxon>
    </lineage>
</organism>
<evidence type="ECO:0000256" key="1">
    <source>
        <dbReference type="ARBA" id="ARBA00001933"/>
    </source>
</evidence>
<evidence type="ECO:0000256" key="6">
    <source>
        <dbReference type="ARBA" id="ARBA00022679"/>
    </source>
</evidence>
<dbReference type="InterPro" id="IPR001544">
    <property type="entry name" value="Aminotrans_IV"/>
</dbReference>
<comment type="cofactor">
    <cofactor evidence="1">
        <name>pyridoxal 5'-phosphate</name>
        <dbReference type="ChEBI" id="CHEBI:597326"/>
    </cofactor>
</comment>
<dbReference type="Pfam" id="PF00107">
    <property type="entry name" value="ADH_zinc_N"/>
    <property type="match status" value="1"/>
</dbReference>
<sequence length="986" mass="108788">MRSRARRRRKQLVKKAKSKHELQQMDDKLRKMCLKVSKCIENLQQKWMDAKVVQLRDKISFVVGVLNLVVSSLVFALRPGYIPMVYSALALYLLLRVWSYMSKKWHYFLFDFFYFFNVAYLLFLWVFPGSEFLFTVIATWRNSLVFHSLEKMTSLFIHLYPPFVFTTITHFIPEDVAVERYPALKNLKMLNGYTAFWFLVYYKLIVIRKKSKIETGKHINSYSTMSKGKGPVANLLGKAPERRREPAFMLLQFVYTIITTLPAPLILYPSQTASAVFFTGIFTVSVWNGASYYVEVFGQRFEKELLQLKQELEAMQRTESVLNNSGSPPAVTPGIGEEGKQLGEEEGEVEVEESEVAAAASGMPELGIPEPTSDGKPATGADKITLLVWGASSSVGAYVIQLAKISGYNIIAVAGAAKDSVRELGVDSSKIVDYRDDRATVIANLNKAAGGSAFTHVYDCITSQDTVETIVELLSTAPNKGGKVTTVLSSAYDDKDTNVKLQKEKGVSFDRTMCGSVHNDKVDFGTRWFKTVTEWTVEGKIKPNKVQLLDGGLDGVPAGLKLLQENKVSNRKLVDTMPAPTSSAAAAANAVQQAASSSTMAPLNADLLQITLNENASAPDFEKLVFGQKFSPHMLIVEWNHKSGWGVPKIQPYGPLSLSPAAPVLHYASGLFEGMKAYRSADGSGKIRLFRADKNMERMNRSAARAGLPTFNGEEFIKLIKTLVRIDRDYVPHGEGQTLYLRPTLIGTPDTLGMGVPTEAKLYCICSPVGNYYSSGTGSKPVSLLARTDVVRAWPGGTGCYKLAANYAGATRPAMDALLEGYHQVLWLFGPDRQLTEVGAMNLFVVFRDQGVDSESTRYEVATAALDDGTILPGVTRDTILSLLRAYKAGNVQIEGLPKPELIDVVERKVTMDEIIEKAEKSQIAEVFGSGTAAVVCSVDKIGFEGMDIPIPIQADGMSAFMRTMLREVTGRQWGAIPCPEWSTVC</sequence>
<dbReference type="Gene3D" id="3.40.50.720">
    <property type="entry name" value="NAD(P)-binding Rossmann-like Domain"/>
    <property type="match status" value="1"/>
</dbReference>
<evidence type="ECO:0000256" key="8">
    <source>
        <dbReference type="ARBA" id="ARBA00023304"/>
    </source>
</evidence>
<dbReference type="InterPro" id="IPR036291">
    <property type="entry name" value="NAD(P)-bd_dom_sf"/>
</dbReference>
<dbReference type="AlphaFoldDB" id="A0A8H8TUZ7"/>
<feature type="region of interest" description="Disordered" evidence="9">
    <location>
        <begin position="321"/>
        <end position="347"/>
    </location>
</feature>
<evidence type="ECO:0000256" key="3">
    <source>
        <dbReference type="ARBA" id="ARBA00013053"/>
    </source>
</evidence>
<dbReference type="PANTHER" id="PTHR11825:SF44">
    <property type="entry name" value="BRANCHED-CHAIN-AMINO-ACID AMINOTRANSFERASE"/>
    <property type="match status" value="1"/>
</dbReference>
<dbReference type="InterPro" id="IPR036038">
    <property type="entry name" value="Aminotransferase-like"/>
</dbReference>
<keyword evidence="5" id="KW-0028">Amino-acid biosynthesis</keyword>
<keyword evidence="13" id="KW-1185">Reference proteome</keyword>
<comment type="caution">
    <text evidence="12">The sequence shown here is derived from an EMBL/GenBank/DDBJ whole genome shotgun (WGS) entry which is preliminary data.</text>
</comment>
<feature type="transmembrane region" description="Helical" evidence="10">
    <location>
        <begin position="83"/>
        <end position="101"/>
    </location>
</feature>
<feature type="transmembrane region" description="Helical" evidence="10">
    <location>
        <begin position="247"/>
        <end position="267"/>
    </location>
</feature>
<keyword evidence="10" id="KW-0472">Membrane</keyword>
<evidence type="ECO:0000256" key="7">
    <source>
        <dbReference type="ARBA" id="ARBA00022898"/>
    </source>
</evidence>
<dbReference type="InterPro" id="IPR005786">
    <property type="entry name" value="B_amino_transII"/>
</dbReference>
<dbReference type="GO" id="GO:0004084">
    <property type="term" value="F:branched-chain-amino-acid transaminase activity"/>
    <property type="evidence" value="ECO:0007669"/>
    <property type="project" value="UniProtKB-EC"/>
</dbReference>
<dbReference type="Pfam" id="PF01063">
    <property type="entry name" value="Aminotran_4"/>
    <property type="match status" value="1"/>
</dbReference>
<protein>
    <recommendedName>
        <fullName evidence="3">branched-chain-amino-acid transaminase</fullName>
        <ecNumber evidence="3">2.6.1.42</ecNumber>
    </recommendedName>
</protein>
<evidence type="ECO:0000259" key="11">
    <source>
        <dbReference type="Pfam" id="PF00107"/>
    </source>
</evidence>
<reference evidence="12" key="1">
    <citation type="submission" date="2018-08" db="EMBL/GenBank/DDBJ databases">
        <authorList>
            <person name="Guldener U."/>
        </authorList>
    </citation>
    <scope>NUCLEOTIDE SEQUENCE</scope>
    <source>
        <strain evidence="12">UB2</strain>
    </source>
</reference>
<feature type="transmembrane region" description="Helical" evidence="10">
    <location>
        <begin position="108"/>
        <end position="127"/>
    </location>
</feature>
<gene>
    <name evidence="12" type="ORF">UBRO2_05321</name>
</gene>
<dbReference type="SUPFAM" id="SSF56752">
    <property type="entry name" value="D-aminoacid aminotransferase-like PLP-dependent enzymes"/>
    <property type="match status" value="1"/>
</dbReference>
<keyword evidence="10" id="KW-1133">Transmembrane helix</keyword>
<dbReference type="EC" id="2.6.1.42" evidence="3"/>
<evidence type="ECO:0000256" key="5">
    <source>
        <dbReference type="ARBA" id="ARBA00022605"/>
    </source>
</evidence>
<keyword evidence="7" id="KW-0663">Pyridoxal phosphate</keyword>
<dbReference type="PANTHER" id="PTHR11825">
    <property type="entry name" value="SUBGROUP IIII AMINOTRANSFERASE"/>
    <property type="match status" value="1"/>
</dbReference>
<feature type="transmembrane region" description="Helical" evidence="10">
    <location>
        <begin position="190"/>
        <end position="207"/>
    </location>
</feature>
<dbReference type="CDD" id="cd01557">
    <property type="entry name" value="BCAT_beta_family"/>
    <property type="match status" value="1"/>
</dbReference>
<evidence type="ECO:0000256" key="9">
    <source>
        <dbReference type="SAM" id="MobiDB-lite"/>
    </source>
</evidence>
<proteinExistence type="inferred from homology"/>
<dbReference type="Gene3D" id="3.30.470.10">
    <property type="match status" value="1"/>
</dbReference>
<evidence type="ECO:0000256" key="4">
    <source>
        <dbReference type="ARBA" id="ARBA00022576"/>
    </source>
</evidence>
<evidence type="ECO:0000313" key="13">
    <source>
        <dbReference type="Proteomes" id="UP000658997"/>
    </source>
</evidence>
<name>A0A8H8TUZ7_9BASI</name>
<dbReference type="GO" id="GO:0005739">
    <property type="term" value="C:mitochondrion"/>
    <property type="evidence" value="ECO:0007669"/>
    <property type="project" value="TreeGrafter"/>
</dbReference>
<feature type="transmembrane region" description="Helical" evidence="10">
    <location>
        <begin position="59"/>
        <end position="77"/>
    </location>
</feature>
<dbReference type="InterPro" id="IPR021261">
    <property type="entry name" value="GPCAT"/>
</dbReference>
<dbReference type="FunFam" id="3.20.10.10:FF:000004">
    <property type="entry name" value="Branched-chain-amino-acid aminotransferase"/>
    <property type="match status" value="1"/>
</dbReference>
<evidence type="ECO:0000313" key="12">
    <source>
        <dbReference type="EMBL" id="SYW83765.1"/>
    </source>
</evidence>
<dbReference type="GO" id="GO:0009099">
    <property type="term" value="P:L-valine biosynthetic process"/>
    <property type="evidence" value="ECO:0007669"/>
    <property type="project" value="TreeGrafter"/>
</dbReference>
<dbReference type="Gene3D" id="3.20.10.10">
    <property type="entry name" value="D-amino Acid Aminotransferase, subunit A, domain 2"/>
    <property type="match status" value="1"/>
</dbReference>
<dbReference type="EMBL" id="ULHB01000159">
    <property type="protein sequence ID" value="SYW83765.1"/>
    <property type="molecule type" value="Genomic_DNA"/>
</dbReference>
<dbReference type="SUPFAM" id="SSF51735">
    <property type="entry name" value="NAD(P)-binding Rossmann-fold domains"/>
    <property type="match status" value="1"/>
</dbReference>
<evidence type="ECO:0000256" key="10">
    <source>
        <dbReference type="SAM" id="Phobius"/>
    </source>
</evidence>
<keyword evidence="10" id="KW-0812">Transmembrane</keyword>
<keyword evidence="4" id="KW-0032">Aminotransferase</keyword>
<feature type="domain" description="Alcohol dehydrogenase-like C-terminal" evidence="11">
    <location>
        <begin position="395"/>
        <end position="487"/>
    </location>
</feature>
<keyword evidence="8" id="KW-0100">Branched-chain amino acid biosynthesis</keyword>
<dbReference type="InterPro" id="IPR033939">
    <property type="entry name" value="BCAT_family"/>
</dbReference>
<dbReference type="InterPro" id="IPR013149">
    <property type="entry name" value="ADH-like_C"/>
</dbReference>
<dbReference type="FunFam" id="3.30.470.10:FF:000002">
    <property type="entry name" value="Branched-chain-amino-acid aminotransferase"/>
    <property type="match status" value="1"/>
</dbReference>